<dbReference type="EMBL" id="CP011312">
    <property type="protein sequence ID" value="AKE40530.1"/>
    <property type="molecule type" value="Genomic_DNA"/>
</dbReference>
<evidence type="ECO:0000259" key="1">
    <source>
        <dbReference type="Pfam" id="PF13649"/>
    </source>
</evidence>
<name>A0A0F6QZ57_9CORY</name>
<proteinExistence type="predicted"/>
<gene>
    <name evidence="3" type="ORF">NCTC949_00387</name>
    <name evidence="2" type="ORF">UL82_01510</name>
</gene>
<keyword evidence="2" id="KW-0489">Methyltransferase</keyword>
<dbReference type="Proteomes" id="UP000033457">
    <property type="component" value="Chromosome"/>
</dbReference>
<dbReference type="InterPro" id="IPR029063">
    <property type="entry name" value="SAM-dependent_MTases_sf"/>
</dbReference>
<dbReference type="OrthoDB" id="9805171at2"/>
<dbReference type="SUPFAM" id="SSF53335">
    <property type="entry name" value="S-adenosyl-L-methionine-dependent methyltransferases"/>
    <property type="match status" value="1"/>
</dbReference>
<evidence type="ECO:0000313" key="2">
    <source>
        <dbReference type="EMBL" id="AKE40530.1"/>
    </source>
</evidence>
<dbReference type="PANTHER" id="PTHR42912">
    <property type="entry name" value="METHYLTRANSFERASE"/>
    <property type="match status" value="1"/>
</dbReference>
<dbReference type="STRING" id="35755.UL82_01510"/>
<dbReference type="GO" id="GO:0032259">
    <property type="term" value="P:methylation"/>
    <property type="evidence" value="ECO:0007669"/>
    <property type="project" value="UniProtKB-KW"/>
</dbReference>
<dbReference type="Gene3D" id="3.40.50.150">
    <property type="entry name" value="Vaccinia Virus protein VP39"/>
    <property type="match status" value="1"/>
</dbReference>
<dbReference type="AlphaFoldDB" id="A0A0F6QZ57"/>
<evidence type="ECO:0000313" key="5">
    <source>
        <dbReference type="Proteomes" id="UP000271380"/>
    </source>
</evidence>
<protein>
    <submittedName>
        <fullName evidence="2">Methyltransferase family protein</fullName>
    </submittedName>
    <submittedName>
        <fullName evidence="3">SAM-dependent methyltransferase</fullName>
    </submittedName>
</protein>
<dbReference type="GO" id="GO:0008168">
    <property type="term" value="F:methyltransferase activity"/>
    <property type="evidence" value="ECO:0007669"/>
    <property type="project" value="UniProtKB-KW"/>
</dbReference>
<feature type="domain" description="Methyltransferase" evidence="1">
    <location>
        <begin position="48"/>
        <end position="142"/>
    </location>
</feature>
<reference evidence="3 5" key="2">
    <citation type="submission" date="2018-12" db="EMBL/GenBank/DDBJ databases">
        <authorList>
            <consortium name="Pathogen Informatics"/>
        </authorList>
    </citation>
    <scope>NUCLEOTIDE SEQUENCE [LARGE SCALE GENOMIC DNA]</scope>
    <source>
        <strain evidence="3 5">NCTC949</strain>
    </source>
</reference>
<dbReference type="InterPro" id="IPR041698">
    <property type="entry name" value="Methyltransf_25"/>
</dbReference>
<sequence length="266" mass="28711">MTDKNSHDSHLQGHWLLASLGKTVLRPGGLGLSKRMLAAAHPTNTDEIVEFGPGVGKTATLLLAAQPARYTGVDPNPQGRAALEKVLDQFPQASVITADAATTGLDDNSVSLVIGEAMLTMLSPQQRQAVVAEAFRILRPGGRYGIHELALSQQAKDPDAKSSRSEVGIDISKRIKVGARPEKLDAWARLLSNAGFQVTWTSTAPMHLLEPSRVLADEGLFGTIKILINLIRRPVARKRVLEMRANFQEHKDELIAVALVATKPAD</sequence>
<reference evidence="2 4" key="1">
    <citation type="journal article" date="2015" name="Genome Announc.">
        <title>Complete Genome Sequence of Corynebacterium kutscheri DSM 20755, a Corynebacterial Type Strain with Remarkably Low G+C Content of Chromosomal DNA.</title>
        <authorList>
            <person name="Ruckert C."/>
            <person name="Albersmeier A."/>
            <person name="Winkler A."/>
            <person name="Tauch A."/>
        </authorList>
    </citation>
    <scope>NUCLEOTIDE SEQUENCE [LARGE SCALE GENOMIC DNA]</scope>
    <source>
        <strain evidence="2 4">DSM 20755</strain>
    </source>
</reference>
<keyword evidence="2" id="KW-0808">Transferase</keyword>
<accession>A0A0F6QZ57</accession>
<dbReference type="PANTHER" id="PTHR42912:SF95">
    <property type="entry name" value="METHYLTRANSFERASE TYPE 11 DOMAIN-CONTAINING PROTEIN"/>
    <property type="match status" value="1"/>
</dbReference>
<dbReference type="Proteomes" id="UP000271380">
    <property type="component" value="Chromosome"/>
</dbReference>
<dbReference type="KEGG" id="cku:UL82_01510"/>
<dbReference type="HOGENOM" id="CLU_039068_4_0_11"/>
<dbReference type="EMBL" id="LR134377">
    <property type="protein sequence ID" value="VEH05019.1"/>
    <property type="molecule type" value="Genomic_DNA"/>
</dbReference>
<dbReference type="Pfam" id="PF13649">
    <property type="entry name" value="Methyltransf_25"/>
    <property type="match status" value="1"/>
</dbReference>
<evidence type="ECO:0000313" key="3">
    <source>
        <dbReference type="EMBL" id="VEH05019.1"/>
    </source>
</evidence>
<evidence type="ECO:0000313" key="4">
    <source>
        <dbReference type="Proteomes" id="UP000033457"/>
    </source>
</evidence>
<dbReference type="InterPro" id="IPR050508">
    <property type="entry name" value="Methyltransf_Superfamily"/>
</dbReference>
<dbReference type="RefSeq" id="WP_046438624.1">
    <property type="nucleotide sequence ID" value="NZ_CP011312.1"/>
</dbReference>
<dbReference type="CDD" id="cd02440">
    <property type="entry name" value="AdoMet_MTases"/>
    <property type="match status" value="1"/>
</dbReference>
<organism evidence="2 4">
    <name type="scientific">Corynebacterium kutscheri</name>
    <dbReference type="NCBI Taxonomy" id="35755"/>
    <lineage>
        <taxon>Bacteria</taxon>
        <taxon>Bacillati</taxon>
        <taxon>Actinomycetota</taxon>
        <taxon>Actinomycetes</taxon>
        <taxon>Mycobacteriales</taxon>
        <taxon>Corynebacteriaceae</taxon>
        <taxon>Corynebacterium</taxon>
    </lineage>
</organism>
<keyword evidence="4" id="KW-1185">Reference proteome</keyword>